<feature type="region of interest" description="Disordered" evidence="1">
    <location>
        <begin position="398"/>
        <end position="425"/>
    </location>
</feature>
<feature type="region of interest" description="Disordered" evidence="1">
    <location>
        <begin position="93"/>
        <end position="123"/>
    </location>
</feature>
<gene>
    <name evidence="2" type="ORF">BDV25DRAFT_144450</name>
</gene>
<feature type="compositionally biased region" description="Low complexity" evidence="1">
    <location>
        <begin position="99"/>
        <end position="110"/>
    </location>
</feature>
<sequence>MIGIHKSGVPLTLIERNSFSPLIDIQDELDDKKGFTSFHAFRLDLLKKHDLLLVHFKEGYDIGALQPTDTDAVSMPKPRLQAELDHFAEIDSEGEKRSLSLSSNTSSGRSIHTTPSSPATPQLVTSEVNNKVESSTEPFPDYYESCEQDVEVVNKELEQAYNNAISKVFEETVRISQLETWRALARVTTVNNQADPQCYSTTQPLPTGTTPLYKATQVPAFVPHTTSIRSIGVQTDSLVYMSPAPRSRAAYKDASTQDNQFELITPFAPDEVSIRPVAHRTSSCTSDCYNPPAISAAVYTRSESSASSSYSRLSGGSVLPSPALSEPDIYIHTSEHRNKEQNQPYETSMATSQSSLFNTQSNAEANTKSSSLLSAFPRLSGGISQNKALAIDEIVTPNDPLTPNLQPPIGTGRPKAGATHKPTETDIQRREALEQRLNTLEEIKIILRTNTLNTNIQRRFTTMTHLILRMEWIISRRPRNTSKRANDLSPQEVQELAFPIIEYLVYLDAQLRDELSATTKVLDSVIDTTKNNNLSIYQRFHKQAQIIISNLKQTHPLEKHLLTVFQSLYKSFLATNFPTQLNSLAKPTDAFTLLMAGWTLLSRIIASYEEVLAIHRDLMPRLSRRVQIRLGDVFLGITLRRILGAGMGG</sequence>
<dbReference type="AlphaFoldDB" id="A0A5N6TGZ9"/>
<proteinExistence type="predicted"/>
<dbReference type="Proteomes" id="UP000325780">
    <property type="component" value="Unassembled WGS sequence"/>
</dbReference>
<evidence type="ECO:0000256" key="1">
    <source>
        <dbReference type="SAM" id="MobiDB-lite"/>
    </source>
</evidence>
<organism evidence="2 3">
    <name type="scientific">Aspergillus avenaceus</name>
    <dbReference type="NCBI Taxonomy" id="36643"/>
    <lineage>
        <taxon>Eukaryota</taxon>
        <taxon>Fungi</taxon>
        <taxon>Dikarya</taxon>
        <taxon>Ascomycota</taxon>
        <taxon>Pezizomycotina</taxon>
        <taxon>Eurotiomycetes</taxon>
        <taxon>Eurotiomycetidae</taxon>
        <taxon>Eurotiales</taxon>
        <taxon>Aspergillaceae</taxon>
        <taxon>Aspergillus</taxon>
        <taxon>Aspergillus subgen. Circumdati</taxon>
    </lineage>
</organism>
<accession>A0A5N6TGZ9</accession>
<evidence type="ECO:0000313" key="2">
    <source>
        <dbReference type="EMBL" id="KAE8145654.1"/>
    </source>
</evidence>
<evidence type="ECO:0000313" key="3">
    <source>
        <dbReference type="Proteomes" id="UP000325780"/>
    </source>
</evidence>
<feature type="compositionally biased region" description="Polar residues" evidence="1">
    <location>
        <begin position="111"/>
        <end position="123"/>
    </location>
</feature>
<dbReference type="OrthoDB" id="4497052at2759"/>
<dbReference type="EMBL" id="ML742324">
    <property type="protein sequence ID" value="KAE8145654.1"/>
    <property type="molecule type" value="Genomic_DNA"/>
</dbReference>
<name>A0A5N6TGZ9_ASPAV</name>
<reference evidence="2 3" key="1">
    <citation type="submission" date="2019-04" db="EMBL/GenBank/DDBJ databases">
        <title>Friends and foes A comparative genomics study of 23 Aspergillus species from section Flavi.</title>
        <authorList>
            <consortium name="DOE Joint Genome Institute"/>
            <person name="Kjaerbolling I."/>
            <person name="Vesth T."/>
            <person name="Frisvad J.C."/>
            <person name="Nybo J.L."/>
            <person name="Theobald S."/>
            <person name="Kildgaard S."/>
            <person name="Isbrandt T."/>
            <person name="Kuo A."/>
            <person name="Sato A."/>
            <person name="Lyhne E.K."/>
            <person name="Kogle M.E."/>
            <person name="Wiebenga A."/>
            <person name="Kun R.S."/>
            <person name="Lubbers R.J."/>
            <person name="Makela M.R."/>
            <person name="Barry K."/>
            <person name="Chovatia M."/>
            <person name="Clum A."/>
            <person name="Daum C."/>
            <person name="Haridas S."/>
            <person name="He G."/>
            <person name="LaButti K."/>
            <person name="Lipzen A."/>
            <person name="Mondo S."/>
            <person name="Riley R."/>
            <person name="Salamov A."/>
            <person name="Simmons B.A."/>
            <person name="Magnuson J.K."/>
            <person name="Henrissat B."/>
            <person name="Mortensen U.H."/>
            <person name="Larsen T.O."/>
            <person name="Devries R.P."/>
            <person name="Grigoriev I.V."/>
            <person name="Machida M."/>
            <person name="Baker S.E."/>
            <person name="Andersen M.R."/>
        </authorList>
    </citation>
    <scope>NUCLEOTIDE SEQUENCE [LARGE SCALE GENOMIC DNA]</scope>
    <source>
        <strain evidence="2 3">IBT 18842</strain>
    </source>
</reference>
<protein>
    <submittedName>
        <fullName evidence="2">Uncharacterized protein</fullName>
    </submittedName>
</protein>
<keyword evidence="3" id="KW-1185">Reference proteome</keyword>